<evidence type="ECO:0000256" key="6">
    <source>
        <dbReference type="ARBA" id="ARBA00023136"/>
    </source>
</evidence>
<dbReference type="Gene3D" id="1.20.1250.20">
    <property type="entry name" value="MFS general substrate transporter like domains"/>
    <property type="match status" value="1"/>
</dbReference>
<protein>
    <submittedName>
        <fullName evidence="9">MFS transporter</fullName>
    </submittedName>
</protein>
<dbReference type="PANTHER" id="PTHR43414">
    <property type="entry name" value="MULTIDRUG RESISTANCE PROTEIN MDTG"/>
    <property type="match status" value="1"/>
</dbReference>
<gene>
    <name evidence="9" type="ORF">BR63_17840</name>
</gene>
<keyword evidence="4 7" id="KW-0812">Transmembrane</keyword>
<proteinExistence type="predicted"/>
<reference evidence="9 10" key="1">
    <citation type="journal article" date="2019" name="Front. Microbiol.">
        <title>Thermoanaerosceptrum fracticalcis gen. nov. sp. nov., a Novel Fumarate-Fermenting Microorganism From a Deep Fractured Carbonate Aquifer of the US Great Basin.</title>
        <authorList>
            <person name="Hamilton-Brehm S.D."/>
            <person name="Stewart L.E."/>
            <person name="Zavarin M."/>
            <person name="Caldwell M."/>
            <person name="Lawson P.A."/>
            <person name="Onstott T.C."/>
            <person name="Grzymski J."/>
            <person name="Neveux I."/>
            <person name="Lollar B.S."/>
            <person name="Russell C.E."/>
            <person name="Moser D.P."/>
        </authorList>
    </citation>
    <scope>NUCLEOTIDE SEQUENCE [LARGE SCALE GENOMIC DNA]</scope>
    <source>
        <strain evidence="9 10">DRI-13</strain>
    </source>
</reference>
<feature type="transmembrane region" description="Helical" evidence="7">
    <location>
        <begin position="163"/>
        <end position="183"/>
    </location>
</feature>
<keyword evidence="2" id="KW-0813">Transport</keyword>
<dbReference type="InterPro" id="IPR001958">
    <property type="entry name" value="Tet-R_TetA/multi-R_MdtG-like"/>
</dbReference>
<evidence type="ECO:0000256" key="5">
    <source>
        <dbReference type="ARBA" id="ARBA00022989"/>
    </source>
</evidence>
<accession>A0A7G6E7A3</accession>
<feature type="transmembrane region" description="Helical" evidence="7">
    <location>
        <begin position="272"/>
        <end position="292"/>
    </location>
</feature>
<dbReference type="AlphaFoldDB" id="A0A7G6E7A3"/>
<evidence type="ECO:0000256" key="2">
    <source>
        <dbReference type="ARBA" id="ARBA00022448"/>
    </source>
</evidence>
<sequence length="401" mass="43796">MVQWRRNLWFLSIAVFIANLSFTLNMPFLPRFLEELGLEKNLSLWSGIMISVNFVTYAIMAPIWGSLADLHGKRVMFMRSGFGIAVTYVFMGLAANHWQLFIFRAMNGLLSGFIPSAIMFVATNTPEEDMGYALGILNTFIALGGIMGPFMGGAMVQYLGLRMIFYISAGLLFIASALAVFGTKERIIKQAVKVNLWQDLKSIMANRSLKVYFFCMVMLQGATYMIQPILPIRIAELTRGNVELITGIIFSVIGISLAIGSPLVCKIKKANYVTILLGGLLLCALLSVVQGLTYSVLLLGVQRFLFGFANAAVNVSGNVLITQCAGEEMRGRVFGTLNGLTAFGAVFGPLMGGFLGEHLGTPSAFHGSAVLFVLAGYAVWKIRHKAVDVLKSRVETCSCLE</sequence>
<dbReference type="PANTHER" id="PTHR43414:SF6">
    <property type="entry name" value="MULTIDRUG RESISTANCE PROTEIN MDTG"/>
    <property type="match status" value="1"/>
</dbReference>
<feature type="transmembrane region" description="Helical" evidence="7">
    <location>
        <begin position="304"/>
        <end position="321"/>
    </location>
</feature>
<dbReference type="PRINTS" id="PR01035">
    <property type="entry name" value="TCRTETA"/>
</dbReference>
<feature type="transmembrane region" description="Helical" evidence="7">
    <location>
        <begin position="244"/>
        <end position="265"/>
    </location>
</feature>
<feature type="transmembrane region" description="Helical" evidence="7">
    <location>
        <begin position="76"/>
        <end position="95"/>
    </location>
</feature>
<dbReference type="InterPro" id="IPR020846">
    <property type="entry name" value="MFS_dom"/>
</dbReference>
<evidence type="ECO:0000256" key="1">
    <source>
        <dbReference type="ARBA" id="ARBA00004651"/>
    </source>
</evidence>
<feature type="transmembrane region" description="Helical" evidence="7">
    <location>
        <begin position="7"/>
        <end position="24"/>
    </location>
</feature>
<feature type="transmembrane region" description="Helical" evidence="7">
    <location>
        <begin position="333"/>
        <end position="351"/>
    </location>
</feature>
<evidence type="ECO:0000256" key="4">
    <source>
        <dbReference type="ARBA" id="ARBA00022692"/>
    </source>
</evidence>
<feature type="transmembrane region" description="Helical" evidence="7">
    <location>
        <begin position="44"/>
        <end position="64"/>
    </location>
</feature>
<evidence type="ECO:0000256" key="3">
    <source>
        <dbReference type="ARBA" id="ARBA00022475"/>
    </source>
</evidence>
<dbReference type="SUPFAM" id="SSF103473">
    <property type="entry name" value="MFS general substrate transporter"/>
    <property type="match status" value="1"/>
</dbReference>
<feature type="transmembrane region" description="Helical" evidence="7">
    <location>
        <begin position="363"/>
        <end position="380"/>
    </location>
</feature>
<dbReference type="KEGG" id="tfr:BR63_17840"/>
<evidence type="ECO:0000256" key="7">
    <source>
        <dbReference type="SAM" id="Phobius"/>
    </source>
</evidence>
<dbReference type="InterPro" id="IPR011701">
    <property type="entry name" value="MFS"/>
</dbReference>
<dbReference type="PROSITE" id="PS50850">
    <property type="entry name" value="MFS"/>
    <property type="match status" value="1"/>
</dbReference>
<keyword evidence="5 7" id="KW-1133">Transmembrane helix</keyword>
<dbReference type="GO" id="GO:0022857">
    <property type="term" value="F:transmembrane transporter activity"/>
    <property type="evidence" value="ECO:0007669"/>
    <property type="project" value="InterPro"/>
</dbReference>
<feature type="domain" description="Major facilitator superfamily (MFS) profile" evidence="8">
    <location>
        <begin position="7"/>
        <end position="387"/>
    </location>
</feature>
<name>A0A7G6E7A3_THEFR</name>
<feature type="transmembrane region" description="Helical" evidence="7">
    <location>
        <begin position="211"/>
        <end position="232"/>
    </location>
</feature>
<dbReference type="Proteomes" id="UP000515847">
    <property type="component" value="Chromosome"/>
</dbReference>
<comment type="subcellular location">
    <subcellularLocation>
        <location evidence="1">Cell membrane</location>
        <topology evidence="1">Multi-pass membrane protein</topology>
    </subcellularLocation>
</comment>
<feature type="transmembrane region" description="Helical" evidence="7">
    <location>
        <begin position="101"/>
        <end position="123"/>
    </location>
</feature>
<evidence type="ECO:0000259" key="8">
    <source>
        <dbReference type="PROSITE" id="PS50850"/>
    </source>
</evidence>
<evidence type="ECO:0000313" key="10">
    <source>
        <dbReference type="Proteomes" id="UP000515847"/>
    </source>
</evidence>
<dbReference type="Pfam" id="PF07690">
    <property type="entry name" value="MFS_1"/>
    <property type="match status" value="1"/>
</dbReference>
<dbReference type="GO" id="GO:0005886">
    <property type="term" value="C:plasma membrane"/>
    <property type="evidence" value="ECO:0007669"/>
    <property type="project" value="UniProtKB-SubCell"/>
</dbReference>
<organism evidence="9 10">
    <name type="scientific">Thermanaerosceptrum fracticalcis</name>
    <dbReference type="NCBI Taxonomy" id="1712410"/>
    <lineage>
        <taxon>Bacteria</taxon>
        <taxon>Bacillati</taxon>
        <taxon>Bacillota</taxon>
        <taxon>Clostridia</taxon>
        <taxon>Eubacteriales</taxon>
        <taxon>Peptococcaceae</taxon>
        <taxon>Thermanaerosceptrum</taxon>
    </lineage>
</organism>
<feature type="transmembrane region" description="Helical" evidence="7">
    <location>
        <begin position="130"/>
        <end position="151"/>
    </location>
</feature>
<dbReference type="InterPro" id="IPR036259">
    <property type="entry name" value="MFS_trans_sf"/>
</dbReference>
<keyword evidence="10" id="KW-1185">Reference proteome</keyword>
<evidence type="ECO:0000313" key="9">
    <source>
        <dbReference type="EMBL" id="QNB47957.1"/>
    </source>
</evidence>
<dbReference type="EMBL" id="CP045798">
    <property type="protein sequence ID" value="QNB47957.1"/>
    <property type="molecule type" value="Genomic_DNA"/>
</dbReference>
<keyword evidence="6 7" id="KW-0472">Membrane</keyword>
<keyword evidence="3" id="KW-1003">Cell membrane</keyword>